<dbReference type="EMBL" id="MHWW01000002">
    <property type="protein sequence ID" value="OHB16432.1"/>
    <property type="molecule type" value="Genomic_DNA"/>
</dbReference>
<dbReference type="InterPro" id="IPR011335">
    <property type="entry name" value="Restrct_endonuc-II-like"/>
</dbReference>
<dbReference type="CDD" id="cd01038">
    <property type="entry name" value="Endonuclease_DUF559"/>
    <property type="match status" value="1"/>
</dbReference>
<protein>
    <recommendedName>
        <fullName evidence="1">DUF559 domain-containing protein</fullName>
    </recommendedName>
</protein>
<dbReference type="Pfam" id="PF04480">
    <property type="entry name" value="DUF559"/>
    <property type="match status" value="1"/>
</dbReference>
<proteinExistence type="predicted"/>
<evidence type="ECO:0000259" key="1">
    <source>
        <dbReference type="Pfam" id="PF04480"/>
    </source>
</evidence>
<dbReference type="Gene3D" id="3.40.960.10">
    <property type="entry name" value="VSR Endonuclease"/>
    <property type="match status" value="1"/>
</dbReference>
<feature type="domain" description="DUF559" evidence="1">
    <location>
        <begin position="9"/>
        <end position="113"/>
    </location>
</feature>
<gene>
    <name evidence="2" type="ORF">A2431_01915</name>
</gene>
<dbReference type="PANTHER" id="PTHR38590">
    <property type="entry name" value="BLL0828 PROTEIN"/>
    <property type="match status" value="1"/>
</dbReference>
<dbReference type="InterPro" id="IPR007569">
    <property type="entry name" value="DUF559"/>
</dbReference>
<dbReference type="Proteomes" id="UP000177697">
    <property type="component" value="Unassembled WGS sequence"/>
</dbReference>
<evidence type="ECO:0000313" key="3">
    <source>
        <dbReference type="Proteomes" id="UP000177697"/>
    </source>
</evidence>
<reference evidence="2 3" key="1">
    <citation type="journal article" date="2016" name="Nat. Commun.">
        <title>Thousands of microbial genomes shed light on interconnected biogeochemical processes in an aquifer system.</title>
        <authorList>
            <person name="Anantharaman K."/>
            <person name="Brown C.T."/>
            <person name="Hug L.A."/>
            <person name="Sharon I."/>
            <person name="Castelle C.J."/>
            <person name="Probst A.J."/>
            <person name="Thomas B.C."/>
            <person name="Singh A."/>
            <person name="Wilkins M.J."/>
            <person name="Karaoz U."/>
            <person name="Brodie E.L."/>
            <person name="Williams K.H."/>
            <person name="Hubbard S.S."/>
            <person name="Banfield J.F."/>
        </authorList>
    </citation>
    <scope>NUCLEOTIDE SEQUENCE [LARGE SCALE GENOMIC DNA]</scope>
</reference>
<comment type="caution">
    <text evidence="2">The sequence shown here is derived from an EMBL/GenBank/DDBJ whole genome shotgun (WGS) entry which is preliminary data.</text>
</comment>
<dbReference type="PANTHER" id="PTHR38590:SF1">
    <property type="entry name" value="BLL0828 PROTEIN"/>
    <property type="match status" value="1"/>
</dbReference>
<dbReference type="InterPro" id="IPR047216">
    <property type="entry name" value="Endonuclease_DUF559_bact"/>
</dbReference>
<name>A0A1G2V489_9BACT</name>
<dbReference type="SUPFAM" id="SSF52980">
    <property type="entry name" value="Restriction endonuclease-like"/>
    <property type="match status" value="1"/>
</dbReference>
<dbReference type="AlphaFoldDB" id="A0A1G2V489"/>
<sequence length="116" mass="14263">MTRIYSLVKLKERRRELRKRSTTQENLLWEKLRNRKIGCKFRRQHSVGGYILDFYCKEKRLLIEIDGGIHMKTEAKKNDEVRDKYFKEINFKILRFKNNDIEKDIDMVVEKIKSYF</sequence>
<organism evidence="2 3">
    <name type="scientific">Candidatus Zambryskibacteria bacterium RIFOXYC1_FULL_39_10</name>
    <dbReference type="NCBI Taxonomy" id="1802779"/>
    <lineage>
        <taxon>Bacteria</taxon>
        <taxon>Candidatus Zambryskiibacteriota</taxon>
    </lineage>
</organism>
<evidence type="ECO:0000313" key="2">
    <source>
        <dbReference type="EMBL" id="OHB16432.1"/>
    </source>
</evidence>
<accession>A0A1G2V489</accession>